<dbReference type="Proteomes" id="UP000799424">
    <property type="component" value="Unassembled WGS sequence"/>
</dbReference>
<gene>
    <name evidence="2" type="ORF">CC86DRAFT_365862</name>
</gene>
<evidence type="ECO:0000256" key="1">
    <source>
        <dbReference type="SAM" id="Coils"/>
    </source>
</evidence>
<evidence type="ECO:0000313" key="3">
    <source>
        <dbReference type="Proteomes" id="UP000799424"/>
    </source>
</evidence>
<dbReference type="OrthoDB" id="3747906at2759"/>
<protein>
    <submittedName>
        <fullName evidence="2">Uncharacterized protein</fullName>
    </submittedName>
</protein>
<feature type="coiled-coil region" evidence="1">
    <location>
        <begin position="37"/>
        <end position="64"/>
    </location>
</feature>
<accession>A0A6A7AGB4</accession>
<name>A0A6A7AGB4_9PLEO</name>
<sequence>MGKKRNVVKAYDTTAENVHDSMDALFNEHEEKSSSAHSAQLKRLKELLNHKAKLEAQMEAKLTVLRADYDAHSRDVENVLSHKIRELK</sequence>
<proteinExistence type="predicted"/>
<keyword evidence="1" id="KW-0175">Coiled coil</keyword>
<keyword evidence="3" id="KW-1185">Reference proteome</keyword>
<evidence type="ECO:0000313" key="2">
    <source>
        <dbReference type="EMBL" id="KAF2831954.1"/>
    </source>
</evidence>
<dbReference type="AlphaFoldDB" id="A0A6A7AGB4"/>
<reference evidence="2" key="1">
    <citation type="journal article" date="2020" name="Stud. Mycol.">
        <title>101 Dothideomycetes genomes: a test case for predicting lifestyles and emergence of pathogens.</title>
        <authorList>
            <person name="Haridas S."/>
            <person name="Albert R."/>
            <person name="Binder M."/>
            <person name="Bloem J."/>
            <person name="Labutti K."/>
            <person name="Salamov A."/>
            <person name="Andreopoulos B."/>
            <person name="Baker S."/>
            <person name="Barry K."/>
            <person name="Bills G."/>
            <person name="Bluhm B."/>
            <person name="Cannon C."/>
            <person name="Castanera R."/>
            <person name="Culley D."/>
            <person name="Daum C."/>
            <person name="Ezra D."/>
            <person name="Gonzalez J."/>
            <person name="Henrissat B."/>
            <person name="Kuo A."/>
            <person name="Liang C."/>
            <person name="Lipzen A."/>
            <person name="Lutzoni F."/>
            <person name="Magnuson J."/>
            <person name="Mondo S."/>
            <person name="Nolan M."/>
            <person name="Ohm R."/>
            <person name="Pangilinan J."/>
            <person name="Park H.-J."/>
            <person name="Ramirez L."/>
            <person name="Alfaro M."/>
            <person name="Sun H."/>
            <person name="Tritt A."/>
            <person name="Yoshinaga Y."/>
            <person name="Zwiers L.-H."/>
            <person name="Turgeon B."/>
            <person name="Goodwin S."/>
            <person name="Spatafora J."/>
            <person name="Crous P."/>
            <person name="Grigoriev I."/>
        </authorList>
    </citation>
    <scope>NUCLEOTIDE SEQUENCE</scope>
    <source>
        <strain evidence="2">CBS 113818</strain>
    </source>
</reference>
<organism evidence="2 3">
    <name type="scientific">Ophiobolus disseminans</name>
    <dbReference type="NCBI Taxonomy" id="1469910"/>
    <lineage>
        <taxon>Eukaryota</taxon>
        <taxon>Fungi</taxon>
        <taxon>Dikarya</taxon>
        <taxon>Ascomycota</taxon>
        <taxon>Pezizomycotina</taxon>
        <taxon>Dothideomycetes</taxon>
        <taxon>Pleosporomycetidae</taxon>
        <taxon>Pleosporales</taxon>
        <taxon>Pleosporineae</taxon>
        <taxon>Phaeosphaeriaceae</taxon>
        <taxon>Ophiobolus</taxon>
    </lineage>
</organism>
<dbReference type="EMBL" id="MU006217">
    <property type="protein sequence ID" value="KAF2831954.1"/>
    <property type="molecule type" value="Genomic_DNA"/>
</dbReference>